<organism evidence="2 3">
    <name type="scientific">Actinoplanes sandaracinus</name>
    <dbReference type="NCBI Taxonomy" id="3045177"/>
    <lineage>
        <taxon>Bacteria</taxon>
        <taxon>Bacillati</taxon>
        <taxon>Actinomycetota</taxon>
        <taxon>Actinomycetes</taxon>
        <taxon>Micromonosporales</taxon>
        <taxon>Micromonosporaceae</taxon>
        <taxon>Actinoplanes</taxon>
    </lineage>
</organism>
<dbReference type="Proteomes" id="UP001241758">
    <property type="component" value="Unassembled WGS sequence"/>
</dbReference>
<reference evidence="2 3" key="1">
    <citation type="submission" date="2023-05" db="EMBL/GenBank/DDBJ databases">
        <title>Actinoplanes sp. NEAU-A12 genome sequencing.</title>
        <authorList>
            <person name="Wang Z.-S."/>
        </authorList>
    </citation>
    <scope>NUCLEOTIDE SEQUENCE [LARGE SCALE GENOMIC DNA]</scope>
    <source>
        <strain evidence="2 3">NEAU-A12</strain>
    </source>
</reference>
<dbReference type="InterPro" id="IPR024344">
    <property type="entry name" value="MDMPI_metal-binding"/>
</dbReference>
<proteinExistence type="predicted"/>
<gene>
    <name evidence="2" type="ORF">QLQ12_26645</name>
</gene>
<evidence type="ECO:0000313" key="3">
    <source>
        <dbReference type="Proteomes" id="UP001241758"/>
    </source>
</evidence>
<sequence length="189" mass="19822">MDAQDVDAAVAETLRILTPVQDRDWGVRAGPLDWDCRRTAAHLAHDLTAYATQVTSGASDAYLPLDLEVRPGAAPSTILRIVAACGGLLSAALRAAAPGARAWHWGPTDGAGFAALGVNETLNHTWDITQGLGVPWNPPGDLCAAVLARLFPDAPPGDPAEALLWCTGRIALPGRPRLTTWKLRAAVPG</sequence>
<dbReference type="EMBL" id="JASCTH010000018">
    <property type="protein sequence ID" value="MDI6102201.1"/>
    <property type="molecule type" value="Genomic_DNA"/>
</dbReference>
<accession>A0ABT6WR77</accession>
<keyword evidence="3" id="KW-1185">Reference proteome</keyword>
<evidence type="ECO:0000313" key="2">
    <source>
        <dbReference type="EMBL" id="MDI6102201.1"/>
    </source>
</evidence>
<dbReference type="InterPro" id="IPR034660">
    <property type="entry name" value="DinB/YfiT-like"/>
</dbReference>
<protein>
    <recommendedName>
        <fullName evidence="1">Mycothiol-dependent maleylpyruvate isomerase metal-binding domain-containing protein</fullName>
    </recommendedName>
</protein>
<dbReference type="SUPFAM" id="SSF109854">
    <property type="entry name" value="DinB/YfiT-like putative metalloenzymes"/>
    <property type="match status" value="1"/>
</dbReference>
<name>A0ABT6WR77_9ACTN</name>
<feature type="domain" description="Mycothiol-dependent maleylpyruvate isomerase metal-binding" evidence="1">
    <location>
        <begin position="7"/>
        <end position="128"/>
    </location>
</feature>
<dbReference type="Pfam" id="PF11716">
    <property type="entry name" value="MDMPI_N"/>
    <property type="match status" value="1"/>
</dbReference>
<evidence type="ECO:0000259" key="1">
    <source>
        <dbReference type="Pfam" id="PF11716"/>
    </source>
</evidence>
<comment type="caution">
    <text evidence="2">The sequence shown here is derived from an EMBL/GenBank/DDBJ whole genome shotgun (WGS) entry which is preliminary data.</text>
</comment>